<accession>A0A9P7D1P6</accession>
<proteinExistence type="predicted"/>
<sequence>MPNNIPDLDRRAVVKDLAKRLRSLDHFLDAMNEIMKFSHLEDCELQRYGEKIIALTEANIISILVNSFTNALGNQGRVHNSQMGKEHVPYKSAYFKLLIWIRRRRLAFPADIDDRIGLLLSNMEHNIVLRTRGIDPRTQLGIEELLVIKKPRAACKSTIETAVPVATVLSAQESSTSPSEIPKEGQLGASFPSKAVCSRISYESPTL</sequence>
<dbReference type="OrthoDB" id="2793736at2759"/>
<gene>
    <name evidence="1" type="ORF">EV702DRAFT_1197636</name>
</gene>
<organism evidence="1 2">
    <name type="scientific">Suillus placidus</name>
    <dbReference type="NCBI Taxonomy" id="48579"/>
    <lineage>
        <taxon>Eukaryota</taxon>
        <taxon>Fungi</taxon>
        <taxon>Dikarya</taxon>
        <taxon>Basidiomycota</taxon>
        <taxon>Agaricomycotina</taxon>
        <taxon>Agaricomycetes</taxon>
        <taxon>Agaricomycetidae</taxon>
        <taxon>Boletales</taxon>
        <taxon>Suillineae</taxon>
        <taxon>Suillaceae</taxon>
        <taxon>Suillus</taxon>
    </lineage>
</organism>
<dbReference type="Proteomes" id="UP000714275">
    <property type="component" value="Unassembled WGS sequence"/>
</dbReference>
<reference evidence="1" key="1">
    <citation type="journal article" date="2020" name="New Phytol.">
        <title>Comparative genomics reveals dynamic genome evolution in host specialist ectomycorrhizal fungi.</title>
        <authorList>
            <person name="Lofgren L.A."/>
            <person name="Nguyen N.H."/>
            <person name="Vilgalys R."/>
            <person name="Ruytinx J."/>
            <person name="Liao H.L."/>
            <person name="Branco S."/>
            <person name="Kuo A."/>
            <person name="LaButti K."/>
            <person name="Lipzen A."/>
            <person name="Andreopoulos W."/>
            <person name="Pangilinan J."/>
            <person name="Riley R."/>
            <person name="Hundley H."/>
            <person name="Na H."/>
            <person name="Barry K."/>
            <person name="Grigoriev I.V."/>
            <person name="Stajich J.E."/>
            <person name="Kennedy P.G."/>
        </authorList>
    </citation>
    <scope>NUCLEOTIDE SEQUENCE</scope>
    <source>
        <strain evidence="1">DOB743</strain>
    </source>
</reference>
<evidence type="ECO:0000313" key="1">
    <source>
        <dbReference type="EMBL" id="KAG1776970.1"/>
    </source>
</evidence>
<dbReference type="AlphaFoldDB" id="A0A9P7D1P6"/>
<protein>
    <submittedName>
        <fullName evidence="1">Uncharacterized protein</fullName>
    </submittedName>
</protein>
<name>A0A9P7D1P6_9AGAM</name>
<keyword evidence="2" id="KW-1185">Reference proteome</keyword>
<comment type="caution">
    <text evidence="1">The sequence shown here is derived from an EMBL/GenBank/DDBJ whole genome shotgun (WGS) entry which is preliminary data.</text>
</comment>
<evidence type="ECO:0000313" key="2">
    <source>
        <dbReference type="Proteomes" id="UP000714275"/>
    </source>
</evidence>
<dbReference type="EMBL" id="JABBWD010000023">
    <property type="protein sequence ID" value="KAG1776970.1"/>
    <property type="molecule type" value="Genomic_DNA"/>
</dbReference>